<feature type="transmembrane region" description="Helical" evidence="6">
    <location>
        <begin position="33"/>
        <end position="54"/>
    </location>
</feature>
<evidence type="ECO:0000256" key="4">
    <source>
        <dbReference type="ARBA" id="ARBA00022989"/>
    </source>
</evidence>
<proteinExistence type="predicted"/>
<dbReference type="Proteomes" id="UP001208771">
    <property type="component" value="Unassembled WGS sequence"/>
</dbReference>
<feature type="transmembrane region" description="Helical" evidence="6">
    <location>
        <begin position="147"/>
        <end position="170"/>
    </location>
</feature>
<dbReference type="SUPFAM" id="SSF53649">
    <property type="entry name" value="Alkaline phosphatase-like"/>
    <property type="match status" value="1"/>
</dbReference>
<dbReference type="GO" id="GO:0005886">
    <property type="term" value="C:plasma membrane"/>
    <property type="evidence" value="ECO:0007669"/>
    <property type="project" value="UniProtKB-SubCell"/>
</dbReference>
<evidence type="ECO:0000256" key="6">
    <source>
        <dbReference type="SAM" id="Phobius"/>
    </source>
</evidence>
<evidence type="ECO:0000313" key="8">
    <source>
        <dbReference type="EMBL" id="MCX8997526.1"/>
    </source>
</evidence>
<name>A0AAE3MZX7_9HYPH</name>
<keyword evidence="9" id="KW-1185">Reference proteome</keyword>
<dbReference type="RefSeq" id="WP_306411313.1">
    <property type="nucleotide sequence ID" value="NZ_JANFPI010000003.1"/>
</dbReference>
<feature type="domain" description="Sulfatase N-terminal" evidence="7">
    <location>
        <begin position="272"/>
        <end position="541"/>
    </location>
</feature>
<dbReference type="AlphaFoldDB" id="A0AAE3MZX7"/>
<keyword evidence="3 6" id="KW-0812">Transmembrane</keyword>
<reference evidence="8" key="1">
    <citation type="submission" date="2022-07" db="EMBL/GenBank/DDBJ databases">
        <title>Ectorhizobium quercum gen.nov., sp. nov.</title>
        <authorList>
            <person name="Ma T."/>
            <person name="Li Y."/>
        </authorList>
    </citation>
    <scope>NUCLEOTIDE SEQUENCE</scope>
    <source>
        <strain evidence="8">BDR2-2</strain>
    </source>
</reference>
<dbReference type="Pfam" id="PF00884">
    <property type="entry name" value="Sulfatase"/>
    <property type="match status" value="1"/>
</dbReference>
<sequence length="642" mass="70997">MSESRFATVVAVGRPVMLTRARRAVYALAGRLAFPYGMPLMIAFAAVLAMEVAARLGVGDITTFFTASHRPGPTAVMVVFLLLLLADALFGRLFLSLLTVLPPLLVLAFVSGQKRIYLSDPLYPSDLPFGARQIFELLPAMVESRPVAAAGTAAGIVALVAALAFAWIRVRPRLPVLGFRSRMVRVAIALPLLAGFAAIMDYREISRTRDRLGIIPIIWDQAENYRHNGFLLAFTLNLPMASIGSPAGYGAEAIDAIPARMPAIAGRSSGKPDVIMIMSESLWDPTRLGTVALTPDPLAWMRRHQSGNVFSPEFGGMTSNVEFEALTGFSNAFLPAGSIPYQQYIRGSLPSLATFFRGEGYTTLALHPFQGWFWNRDAVYNHMGFEAFLSQENLPAFSKRGMFAADEDFTEEMMRQADGQEERPFFMFAVTLQGHGPYEPNRYRQNTISVDGPLSAAAHAAVSTYAQGVREADDSLRKLMDWAKRRKRETIIVFFGDHLPPLGAAYVQSGMLPAPVPSRNAEPETLRKGRETPLMIWSSRAGIRRAGVVSPSFLPFFTLKMAGFEHPYYTGVLGRAHEKYAVIDRHMLLRRDGTPVVDWNRGGEDETIRNLRLLQYDLMFGKGYALDRFFPSHLRVNESAGT</sequence>
<dbReference type="Gene3D" id="3.40.720.10">
    <property type="entry name" value="Alkaline Phosphatase, subunit A"/>
    <property type="match status" value="1"/>
</dbReference>
<feature type="transmembrane region" description="Helical" evidence="6">
    <location>
        <begin position="182"/>
        <end position="200"/>
    </location>
</feature>
<gene>
    <name evidence="8" type="ORF">NOF55_10435</name>
</gene>
<dbReference type="InterPro" id="IPR000917">
    <property type="entry name" value="Sulfatase_N"/>
</dbReference>
<comment type="caution">
    <text evidence="8">The sequence shown here is derived from an EMBL/GenBank/DDBJ whole genome shotgun (WGS) entry which is preliminary data.</text>
</comment>
<protein>
    <submittedName>
        <fullName evidence="8">LTA synthase family protein</fullName>
    </submittedName>
</protein>
<evidence type="ECO:0000256" key="1">
    <source>
        <dbReference type="ARBA" id="ARBA00004651"/>
    </source>
</evidence>
<organism evidence="8 9">
    <name type="scientific">Ectorhizobium quercum</name>
    <dbReference type="NCBI Taxonomy" id="2965071"/>
    <lineage>
        <taxon>Bacteria</taxon>
        <taxon>Pseudomonadati</taxon>
        <taxon>Pseudomonadota</taxon>
        <taxon>Alphaproteobacteria</taxon>
        <taxon>Hyphomicrobiales</taxon>
        <taxon>Rhizobiaceae</taxon>
        <taxon>Ectorhizobium</taxon>
    </lineage>
</organism>
<evidence type="ECO:0000256" key="2">
    <source>
        <dbReference type="ARBA" id="ARBA00022475"/>
    </source>
</evidence>
<evidence type="ECO:0000313" key="9">
    <source>
        <dbReference type="Proteomes" id="UP001208771"/>
    </source>
</evidence>
<dbReference type="InterPro" id="IPR017850">
    <property type="entry name" value="Alkaline_phosphatase_core_sf"/>
</dbReference>
<comment type="subcellular location">
    <subcellularLocation>
        <location evidence="1">Cell membrane</location>
        <topology evidence="1">Multi-pass membrane protein</topology>
    </subcellularLocation>
</comment>
<dbReference type="PANTHER" id="PTHR47371">
    <property type="entry name" value="LIPOTEICHOIC ACID SYNTHASE"/>
    <property type="match status" value="1"/>
</dbReference>
<dbReference type="PANTHER" id="PTHR47371:SF3">
    <property type="entry name" value="PHOSPHOGLYCEROL TRANSFERASE I"/>
    <property type="match status" value="1"/>
</dbReference>
<dbReference type="CDD" id="cd16015">
    <property type="entry name" value="LTA_synthase"/>
    <property type="match status" value="1"/>
</dbReference>
<evidence type="ECO:0000259" key="7">
    <source>
        <dbReference type="Pfam" id="PF00884"/>
    </source>
</evidence>
<accession>A0AAE3MZX7</accession>
<dbReference type="InterPro" id="IPR050448">
    <property type="entry name" value="OpgB/LTA_synthase_biosynth"/>
</dbReference>
<evidence type="ECO:0000256" key="5">
    <source>
        <dbReference type="ARBA" id="ARBA00023136"/>
    </source>
</evidence>
<dbReference type="EMBL" id="JANFPI010000003">
    <property type="protein sequence ID" value="MCX8997526.1"/>
    <property type="molecule type" value="Genomic_DNA"/>
</dbReference>
<keyword evidence="5 6" id="KW-0472">Membrane</keyword>
<evidence type="ECO:0000256" key="3">
    <source>
        <dbReference type="ARBA" id="ARBA00022692"/>
    </source>
</evidence>
<feature type="transmembrane region" description="Helical" evidence="6">
    <location>
        <begin position="75"/>
        <end position="95"/>
    </location>
</feature>
<keyword evidence="2" id="KW-1003">Cell membrane</keyword>
<keyword evidence="4 6" id="KW-1133">Transmembrane helix</keyword>